<proteinExistence type="predicted"/>
<dbReference type="SUPFAM" id="SSF56935">
    <property type="entry name" value="Porins"/>
    <property type="match status" value="1"/>
</dbReference>
<sequence length="414" mass="46027">MSQKIISQWIVYGCLQLAIALPALAEEPVLSWSGFATLGGVYNSSDQGDFLRDLSQRKGAGYTQRFDLGVDSRLGLQFDLKVNETLSATAQVISLRRYNNTFTPDINWAFVKYSPNESVQARVGRLGFDVYMQADSQHVGYSYLPVRPPVDYYSGLTISFIDGADLVIRHPLGEGIATAKVFIGEAKEKLPIAGIDDNLNLAGSLVWGAYLDYQWQNWQFRSGYAQVTLENELPGFDTPVAVLRSPRINAINPSLAAFADAAVVKGKQVEFLSAGLAYDNGPLQIQLMFRSLLNNMITYPDNDAGYIIFGYRIGKFTPFMAYSEIVTSGMNKNAGLPDAPIFSVLNTFIKNVQSISLDGQRTYSMGVRYDVMRNMDLKFQIDNVRSRNSFLWANKQPGWDGNGTIYSLTLDCIF</sequence>
<dbReference type="AlphaFoldDB" id="A0A7G3GDC9"/>
<dbReference type="Proteomes" id="UP000515917">
    <property type="component" value="Chromosome"/>
</dbReference>
<evidence type="ECO:0000313" key="3">
    <source>
        <dbReference type="Proteomes" id="UP000515917"/>
    </source>
</evidence>
<organism evidence="2 3">
    <name type="scientific">Iodobacter fluviatilis</name>
    <dbReference type="NCBI Taxonomy" id="537"/>
    <lineage>
        <taxon>Bacteria</taxon>
        <taxon>Pseudomonadati</taxon>
        <taxon>Pseudomonadota</taxon>
        <taxon>Betaproteobacteria</taxon>
        <taxon>Neisseriales</taxon>
        <taxon>Chitinibacteraceae</taxon>
        <taxon>Iodobacter</taxon>
    </lineage>
</organism>
<accession>A0A7G3GDC9</accession>
<name>A0A7G3GDC9_9NEIS</name>
<dbReference type="Pfam" id="PF13609">
    <property type="entry name" value="Porin_4"/>
    <property type="match status" value="1"/>
</dbReference>
<evidence type="ECO:0000259" key="1">
    <source>
        <dbReference type="Pfam" id="PF13609"/>
    </source>
</evidence>
<gene>
    <name evidence="2" type="ORF">C1H71_16970</name>
</gene>
<dbReference type="InterPro" id="IPR033900">
    <property type="entry name" value="Gram_neg_porin_domain"/>
</dbReference>
<keyword evidence="3" id="KW-1185">Reference proteome</keyword>
<dbReference type="EMBL" id="CP025781">
    <property type="protein sequence ID" value="QBC45062.1"/>
    <property type="molecule type" value="Genomic_DNA"/>
</dbReference>
<evidence type="ECO:0000313" key="2">
    <source>
        <dbReference type="EMBL" id="QBC45062.1"/>
    </source>
</evidence>
<dbReference type="RefSeq" id="WP_130107575.1">
    <property type="nucleotide sequence ID" value="NZ_CP025781.1"/>
</dbReference>
<protein>
    <recommendedName>
        <fullName evidence="1">Porin domain-containing protein</fullName>
    </recommendedName>
</protein>
<feature type="domain" description="Porin" evidence="1">
    <location>
        <begin position="18"/>
        <end position="386"/>
    </location>
</feature>
<dbReference type="KEGG" id="ifl:C1H71_16970"/>
<reference evidence="2 3" key="1">
    <citation type="submission" date="2018-01" db="EMBL/GenBank/DDBJ databases">
        <title>Genome sequence of Iodobacter sp. strain PCH194 isolated from Indian Trans-Himalaya.</title>
        <authorList>
            <person name="Kumar V."/>
            <person name="Thakur V."/>
            <person name="Kumar S."/>
            <person name="Singh D."/>
        </authorList>
    </citation>
    <scope>NUCLEOTIDE SEQUENCE [LARGE SCALE GENOMIC DNA]</scope>
    <source>
        <strain evidence="2 3">PCH194</strain>
    </source>
</reference>